<evidence type="ECO:0000256" key="2">
    <source>
        <dbReference type="ARBA" id="ARBA00007316"/>
    </source>
</evidence>
<feature type="coiled-coil region" evidence="16">
    <location>
        <begin position="320"/>
        <end position="354"/>
    </location>
</feature>
<evidence type="ECO:0000256" key="11">
    <source>
        <dbReference type="ARBA" id="ARBA00022840"/>
    </source>
</evidence>
<dbReference type="GO" id="GO:0005524">
    <property type="term" value="F:ATP binding"/>
    <property type="evidence" value="ECO:0007669"/>
    <property type="project" value="UniProtKB-KW"/>
</dbReference>
<organism evidence="21 22">
    <name type="scientific">Novosphingobium sediminicola</name>
    <dbReference type="NCBI Taxonomy" id="563162"/>
    <lineage>
        <taxon>Bacteria</taxon>
        <taxon>Pseudomonadati</taxon>
        <taxon>Pseudomonadota</taxon>
        <taxon>Alphaproteobacteria</taxon>
        <taxon>Sphingomonadales</taxon>
        <taxon>Sphingomonadaceae</taxon>
        <taxon>Novosphingobium</taxon>
    </lineage>
</organism>
<comment type="similarity">
    <text evidence="2">Belongs to the CpsD/CapB family.</text>
</comment>
<feature type="domain" description="Tyrosine-protein kinase G-rich" evidence="20">
    <location>
        <begin position="367"/>
        <end position="439"/>
    </location>
</feature>
<evidence type="ECO:0000256" key="16">
    <source>
        <dbReference type="SAM" id="Coils"/>
    </source>
</evidence>
<keyword evidence="7" id="KW-0808">Transferase</keyword>
<dbReference type="RefSeq" id="WP_183627674.1">
    <property type="nucleotide sequence ID" value="NZ_JACIDX010000016.1"/>
</dbReference>
<proteinExistence type="inferred from homology"/>
<dbReference type="AlphaFoldDB" id="A0A7W6CHU0"/>
<evidence type="ECO:0000256" key="12">
    <source>
        <dbReference type="ARBA" id="ARBA00022989"/>
    </source>
</evidence>
<keyword evidence="12 17" id="KW-1133">Transmembrane helix</keyword>
<keyword evidence="8 17" id="KW-0812">Transmembrane</keyword>
<dbReference type="InterPro" id="IPR005702">
    <property type="entry name" value="Wzc-like_C"/>
</dbReference>
<keyword evidence="16" id="KW-0175">Coiled coil</keyword>
<feature type="domain" description="AAA" evidence="19">
    <location>
        <begin position="506"/>
        <end position="654"/>
    </location>
</feature>
<keyword evidence="5" id="KW-1003">Cell membrane</keyword>
<keyword evidence="13 17" id="KW-0472">Membrane</keyword>
<name>A0A7W6CHU0_9SPHN</name>
<dbReference type="Pfam" id="PF13614">
    <property type="entry name" value="AAA_31"/>
    <property type="match status" value="1"/>
</dbReference>
<keyword evidence="11" id="KW-0067">ATP-binding</keyword>
<comment type="caution">
    <text evidence="21">The sequence shown here is derived from an EMBL/GenBank/DDBJ whole genome shotgun (WGS) entry which is preliminary data.</text>
</comment>
<dbReference type="EC" id="2.7.10.2" evidence="4"/>
<evidence type="ECO:0000313" key="21">
    <source>
        <dbReference type="EMBL" id="MBB3956836.1"/>
    </source>
</evidence>
<comment type="similarity">
    <text evidence="3">Belongs to the etk/wzc family.</text>
</comment>
<reference evidence="21 22" key="1">
    <citation type="submission" date="2020-08" db="EMBL/GenBank/DDBJ databases">
        <title>Genomic Encyclopedia of Type Strains, Phase IV (KMG-IV): sequencing the most valuable type-strain genomes for metagenomic binning, comparative biology and taxonomic classification.</title>
        <authorList>
            <person name="Goeker M."/>
        </authorList>
    </citation>
    <scope>NUCLEOTIDE SEQUENCE [LARGE SCALE GENOMIC DNA]</scope>
    <source>
        <strain evidence="21 22">DSM 27057</strain>
    </source>
</reference>
<evidence type="ECO:0000256" key="15">
    <source>
        <dbReference type="ARBA" id="ARBA00051245"/>
    </source>
</evidence>
<evidence type="ECO:0000259" key="20">
    <source>
        <dbReference type="Pfam" id="PF13807"/>
    </source>
</evidence>
<dbReference type="CDD" id="cd05387">
    <property type="entry name" value="BY-kinase"/>
    <property type="match status" value="1"/>
</dbReference>
<feature type="domain" description="Polysaccharide chain length determinant N-terminal" evidence="18">
    <location>
        <begin position="21"/>
        <end position="101"/>
    </location>
</feature>
<evidence type="ECO:0000256" key="6">
    <source>
        <dbReference type="ARBA" id="ARBA00022519"/>
    </source>
</evidence>
<keyword evidence="10" id="KW-0418">Kinase</keyword>
<keyword evidence="6" id="KW-0997">Cell inner membrane</keyword>
<evidence type="ECO:0000256" key="17">
    <source>
        <dbReference type="SAM" id="Phobius"/>
    </source>
</evidence>
<dbReference type="Gene3D" id="3.40.50.300">
    <property type="entry name" value="P-loop containing nucleotide triphosphate hydrolases"/>
    <property type="match status" value="1"/>
</dbReference>
<accession>A0A7W6CHU0</accession>
<dbReference type="GO" id="GO:0004715">
    <property type="term" value="F:non-membrane spanning protein tyrosine kinase activity"/>
    <property type="evidence" value="ECO:0007669"/>
    <property type="project" value="UniProtKB-EC"/>
</dbReference>
<evidence type="ECO:0000259" key="19">
    <source>
        <dbReference type="Pfam" id="PF13614"/>
    </source>
</evidence>
<dbReference type="Proteomes" id="UP000548867">
    <property type="component" value="Unassembled WGS sequence"/>
</dbReference>
<gene>
    <name evidence="21" type="ORF">GGR38_003802</name>
</gene>
<feature type="transmembrane region" description="Helical" evidence="17">
    <location>
        <begin position="419"/>
        <end position="438"/>
    </location>
</feature>
<evidence type="ECO:0000256" key="7">
    <source>
        <dbReference type="ARBA" id="ARBA00022679"/>
    </source>
</evidence>
<evidence type="ECO:0000256" key="8">
    <source>
        <dbReference type="ARBA" id="ARBA00022692"/>
    </source>
</evidence>
<evidence type="ECO:0000256" key="5">
    <source>
        <dbReference type="ARBA" id="ARBA00022475"/>
    </source>
</evidence>
<keyword evidence="22" id="KW-1185">Reference proteome</keyword>
<evidence type="ECO:0000259" key="18">
    <source>
        <dbReference type="Pfam" id="PF02706"/>
    </source>
</evidence>
<dbReference type="InterPro" id="IPR025669">
    <property type="entry name" value="AAA_dom"/>
</dbReference>
<feature type="transmembrane region" description="Helical" evidence="17">
    <location>
        <begin position="29"/>
        <end position="48"/>
    </location>
</feature>
<keyword evidence="9" id="KW-0547">Nucleotide-binding</keyword>
<evidence type="ECO:0000256" key="3">
    <source>
        <dbReference type="ARBA" id="ARBA00008883"/>
    </source>
</evidence>
<protein>
    <recommendedName>
        <fullName evidence="4">non-specific protein-tyrosine kinase</fullName>
        <ecNumber evidence="4">2.7.10.2</ecNumber>
    </recommendedName>
</protein>
<comment type="catalytic activity">
    <reaction evidence="15">
        <text>L-tyrosyl-[protein] + ATP = O-phospho-L-tyrosyl-[protein] + ADP + H(+)</text>
        <dbReference type="Rhea" id="RHEA:10596"/>
        <dbReference type="Rhea" id="RHEA-COMP:10136"/>
        <dbReference type="Rhea" id="RHEA-COMP:20101"/>
        <dbReference type="ChEBI" id="CHEBI:15378"/>
        <dbReference type="ChEBI" id="CHEBI:30616"/>
        <dbReference type="ChEBI" id="CHEBI:46858"/>
        <dbReference type="ChEBI" id="CHEBI:61978"/>
        <dbReference type="ChEBI" id="CHEBI:456216"/>
        <dbReference type="EC" id="2.7.10.2"/>
    </reaction>
</comment>
<dbReference type="InterPro" id="IPR032807">
    <property type="entry name" value="GNVR"/>
</dbReference>
<evidence type="ECO:0000256" key="14">
    <source>
        <dbReference type="ARBA" id="ARBA00023137"/>
    </source>
</evidence>
<evidence type="ECO:0000256" key="13">
    <source>
        <dbReference type="ARBA" id="ARBA00023136"/>
    </source>
</evidence>
<dbReference type="NCBIfam" id="TIGR01007">
    <property type="entry name" value="eps_fam"/>
    <property type="match status" value="1"/>
</dbReference>
<evidence type="ECO:0000313" key="22">
    <source>
        <dbReference type="Proteomes" id="UP000548867"/>
    </source>
</evidence>
<evidence type="ECO:0000256" key="10">
    <source>
        <dbReference type="ARBA" id="ARBA00022777"/>
    </source>
</evidence>
<keyword evidence="14" id="KW-0829">Tyrosine-protein kinase</keyword>
<evidence type="ECO:0000256" key="4">
    <source>
        <dbReference type="ARBA" id="ARBA00011903"/>
    </source>
</evidence>
<dbReference type="InterPro" id="IPR027417">
    <property type="entry name" value="P-loop_NTPase"/>
</dbReference>
<dbReference type="PANTHER" id="PTHR32309">
    <property type="entry name" value="TYROSINE-PROTEIN KINASE"/>
    <property type="match status" value="1"/>
</dbReference>
<evidence type="ECO:0000256" key="9">
    <source>
        <dbReference type="ARBA" id="ARBA00022741"/>
    </source>
</evidence>
<dbReference type="InterPro" id="IPR003856">
    <property type="entry name" value="LPS_length_determ_N"/>
</dbReference>
<dbReference type="SUPFAM" id="SSF52540">
    <property type="entry name" value="P-loop containing nucleoside triphosphate hydrolases"/>
    <property type="match status" value="1"/>
</dbReference>
<dbReference type="Pfam" id="PF13807">
    <property type="entry name" value="GNVR"/>
    <property type="match status" value="1"/>
</dbReference>
<dbReference type="EMBL" id="JACIDX010000016">
    <property type="protein sequence ID" value="MBB3956836.1"/>
    <property type="molecule type" value="Genomic_DNA"/>
</dbReference>
<sequence>MKVSTASYEARLADVIAKVRDVLRRRFKVLLATTLLITIIGVGITMTLKPYYQGVVRLQIDPKQNPLSRNQGEAQAQLATEAIETEVSVISSLDMARKVVTRMNLLDDPDFTGGMKPGATADQKLDVAASLLAGMTDVSREKLTYILAIKVASRDGRKAARIANEFASAYMDTKVGTNIGTASKQADFFEAQLNRMGDDARAADEKVAQFAAQAGIVRSNAQNGETVTDQQVGPLSVQMASAESVAAEARSKQISAQGQIANGQIDSVSDVRNSATVQDLRRQRTLILQSLTEMQTRYGPRYPDYVKANQQLAAIDAQLREEASRVVRSLKADADAAEARAASLRGAMQRLEDKQAADARASVTLQSLQRDADNKHSAYDRMSQTATDARQQAQNSIAQARIIDVAKVPMIPYWPKRGLFYAMSVLAGFAIGLIVITIQELMVTGMLSAQQVEEDLGMPLIAAIPMLRGTEMPADMLISKPTSPFAEALRNARATLMGVKGELAPKVIALTSSLPSEGKTTTALALARTMALNGQRTVIFDVDVRRAQMRNIVDSDTSGAGTVELLRGEATLDEVIRDTRLENLKSISVNKPYFTSDNLFGSQNIHDIIEDLSARFDVIVLDLPPLVGLADGRFLAALADAVVLAIKWNSTPLQAVNSAVGWLRSDGTNLVGAMYTMVDTSSHTYGSYYYYTNKYTGYYNGQSDK</sequence>
<evidence type="ECO:0000256" key="1">
    <source>
        <dbReference type="ARBA" id="ARBA00004429"/>
    </source>
</evidence>
<dbReference type="InterPro" id="IPR050445">
    <property type="entry name" value="Bact_polysacc_biosynth/exp"/>
</dbReference>
<dbReference type="Pfam" id="PF02706">
    <property type="entry name" value="Wzz"/>
    <property type="match status" value="1"/>
</dbReference>
<dbReference type="PANTHER" id="PTHR32309:SF13">
    <property type="entry name" value="FERRIC ENTEROBACTIN TRANSPORT PROTEIN FEPE"/>
    <property type="match status" value="1"/>
</dbReference>
<comment type="subcellular location">
    <subcellularLocation>
        <location evidence="1">Cell inner membrane</location>
        <topology evidence="1">Multi-pass membrane protein</topology>
    </subcellularLocation>
</comment>
<dbReference type="GO" id="GO:0005886">
    <property type="term" value="C:plasma membrane"/>
    <property type="evidence" value="ECO:0007669"/>
    <property type="project" value="UniProtKB-SubCell"/>
</dbReference>